<protein>
    <submittedName>
        <fullName evidence="3">Metallophosphoesterase family protein</fullName>
    </submittedName>
</protein>
<evidence type="ECO:0000256" key="1">
    <source>
        <dbReference type="ARBA" id="ARBA00008950"/>
    </source>
</evidence>
<dbReference type="GO" id="GO:0016791">
    <property type="term" value="F:phosphatase activity"/>
    <property type="evidence" value="ECO:0007669"/>
    <property type="project" value="TreeGrafter"/>
</dbReference>
<dbReference type="InterPro" id="IPR050126">
    <property type="entry name" value="Ap4A_hydrolase"/>
</dbReference>
<evidence type="ECO:0000313" key="3">
    <source>
        <dbReference type="EMBL" id="HJC87292.1"/>
    </source>
</evidence>
<dbReference type="InterPro" id="IPR024654">
    <property type="entry name" value="Calcineurin-like_PHP_lpxH"/>
</dbReference>
<dbReference type="AlphaFoldDB" id="A0A9D2QJQ5"/>
<dbReference type="PANTHER" id="PTHR42850:SF2">
    <property type="entry name" value="BLL5683 PROTEIN"/>
    <property type="match status" value="1"/>
</dbReference>
<dbReference type="SUPFAM" id="SSF56300">
    <property type="entry name" value="Metallo-dependent phosphatases"/>
    <property type="match status" value="1"/>
</dbReference>
<dbReference type="Gene3D" id="3.60.21.10">
    <property type="match status" value="1"/>
</dbReference>
<feature type="domain" description="Calcineurin-like phosphoesterase" evidence="2">
    <location>
        <begin position="1"/>
        <end position="188"/>
    </location>
</feature>
<gene>
    <name evidence="3" type="ORF">H9926_04670</name>
</gene>
<comment type="similarity">
    <text evidence="1">Belongs to the metallophosphoesterase superfamily. YfcE family.</text>
</comment>
<reference evidence="3" key="1">
    <citation type="journal article" date="2021" name="PeerJ">
        <title>Extensive microbial diversity within the chicken gut microbiome revealed by metagenomics and culture.</title>
        <authorList>
            <person name="Gilroy R."/>
            <person name="Ravi A."/>
            <person name="Getino M."/>
            <person name="Pursley I."/>
            <person name="Horton D.L."/>
            <person name="Alikhan N.F."/>
            <person name="Baker D."/>
            <person name="Gharbi K."/>
            <person name="Hall N."/>
            <person name="Watson M."/>
            <person name="Adriaenssens E.M."/>
            <person name="Foster-Nyarko E."/>
            <person name="Jarju S."/>
            <person name="Secka A."/>
            <person name="Antonio M."/>
            <person name="Oren A."/>
            <person name="Chaudhuri R.R."/>
            <person name="La Ragione R."/>
            <person name="Hildebrand F."/>
            <person name="Pallen M.J."/>
        </authorList>
    </citation>
    <scope>NUCLEOTIDE SEQUENCE</scope>
    <source>
        <strain evidence="3">ChiBcec1-1630</strain>
    </source>
</reference>
<name>A0A9D2QJQ5_9FIRM</name>
<accession>A0A9D2QJQ5</accession>
<comment type="caution">
    <text evidence="3">The sequence shown here is derived from an EMBL/GenBank/DDBJ whole genome shotgun (WGS) entry which is preliminary data.</text>
</comment>
<evidence type="ECO:0000259" key="2">
    <source>
        <dbReference type="Pfam" id="PF12850"/>
    </source>
</evidence>
<dbReference type="PANTHER" id="PTHR42850">
    <property type="entry name" value="METALLOPHOSPHOESTERASE"/>
    <property type="match status" value="1"/>
</dbReference>
<reference evidence="3" key="2">
    <citation type="submission" date="2021-04" db="EMBL/GenBank/DDBJ databases">
        <authorList>
            <person name="Gilroy R."/>
        </authorList>
    </citation>
    <scope>NUCLEOTIDE SEQUENCE</scope>
    <source>
        <strain evidence="3">ChiBcec1-1630</strain>
    </source>
</reference>
<dbReference type="InterPro" id="IPR029052">
    <property type="entry name" value="Metallo-depent_PP-like"/>
</dbReference>
<dbReference type="Proteomes" id="UP000823922">
    <property type="component" value="Unassembled WGS sequence"/>
</dbReference>
<proteinExistence type="inferred from homology"/>
<organism evidence="3 4">
    <name type="scientific">Candidatus Eisenbergiella intestinigallinarum</name>
    <dbReference type="NCBI Taxonomy" id="2838549"/>
    <lineage>
        <taxon>Bacteria</taxon>
        <taxon>Bacillati</taxon>
        <taxon>Bacillota</taxon>
        <taxon>Clostridia</taxon>
        <taxon>Lachnospirales</taxon>
        <taxon>Lachnospiraceae</taxon>
        <taxon>Eisenbergiella</taxon>
    </lineage>
</organism>
<dbReference type="Pfam" id="PF12850">
    <property type="entry name" value="Metallophos_2"/>
    <property type="match status" value="1"/>
</dbReference>
<dbReference type="GO" id="GO:0005737">
    <property type="term" value="C:cytoplasm"/>
    <property type="evidence" value="ECO:0007669"/>
    <property type="project" value="TreeGrafter"/>
</dbReference>
<sequence>MSIAVMADIHGNDAALERCLTDAEKKGIRNYLFLGDYAGELAHPERVMRLLYGLSDRYSCLFIRGNKENYWLNYRKDGEKGWKEKDSITGCMLYSYRRLTEEDLHFFSRLEPMRQIVIPGLPPFVACHGSPKRINQKMLPDDPDTLSLMEESPCSLILCAHTHVQRKIKHRGVTILNPGSVGVPLFPADSACSGGRTQYLILHAVPDSSDPAYAGRWEEEMVTLEYDAGQAIRELHATGLYDNAPIWCRITELLLQGFPLSHGAVLGRAMQLCEKETGACRWPDIPEIFMERALVELGGSPAAS</sequence>
<dbReference type="EMBL" id="DWVS01000114">
    <property type="protein sequence ID" value="HJC87292.1"/>
    <property type="molecule type" value="Genomic_DNA"/>
</dbReference>
<evidence type="ECO:0000313" key="4">
    <source>
        <dbReference type="Proteomes" id="UP000823922"/>
    </source>
</evidence>